<evidence type="ECO:0000313" key="3">
    <source>
        <dbReference type="EMBL" id="VDN38445.1"/>
    </source>
</evidence>
<dbReference type="GO" id="GO:0005858">
    <property type="term" value="C:axonemal dynein complex"/>
    <property type="evidence" value="ECO:0007669"/>
    <property type="project" value="TreeGrafter"/>
</dbReference>
<evidence type="ECO:0000313" key="4">
    <source>
        <dbReference type="Proteomes" id="UP000281553"/>
    </source>
</evidence>
<dbReference type="GO" id="GO:0007018">
    <property type="term" value="P:microtubule-based movement"/>
    <property type="evidence" value="ECO:0007669"/>
    <property type="project" value="InterPro"/>
</dbReference>
<organism evidence="3 4">
    <name type="scientific">Dibothriocephalus latus</name>
    <name type="common">Fish tapeworm</name>
    <name type="synonym">Diphyllobothrium latum</name>
    <dbReference type="NCBI Taxonomy" id="60516"/>
    <lineage>
        <taxon>Eukaryota</taxon>
        <taxon>Metazoa</taxon>
        <taxon>Spiralia</taxon>
        <taxon>Lophotrochozoa</taxon>
        <taxon>Platyhelminthes</taxon>
        <taxon>Cestoda</taxon>
        <taxon>Eucestoda</taxon>
        <taxon>Diphyllobothriidea</taxon>
        <taxon>Diphyllobothriidae</taxon>
        <taxon>Dibothriocephalus</taxon>
    </lineage>
</organism>
<name>A0A3P7N7A6_DIBLA</name>
<keyword evidence="4" id="KW-1185">Reference proteome</keyword>
<dbReference type="Gene3D" id="1.20.140.100">
    <property type="entry name" value="Dynein heavy chain, N-terminal domain 2"/>
    <property type="match status" value="1"/>
</dbReference>
<gene>
    <name evidence="3" type="ORF">DILT_LOCUS17602</name>
</gene>
<dbReference type="Proteomes" id="UP000281553">
    <property type="component" value="Unassembled WGS sequence"/>
</dbReference>
<dbReference type="InterPro" id="IPR042222">
    <property type="entry name" value="Dynein_2_N"/>
</dbReference>
<dbReference type="InterPro" id="IPR042228">
    <property type="entry name" value="Dynein_linker_3"/>
</dbReference>
<dbReference type="PANTHER" id="PTHR46532">
    <property type="entry name" value="MALE FERTILITY FACTOR KL5"/>
    <property type="match status" value="1"/>
</dbReference>
<proteinExistence type="inferred from homology"/>
<dbReference type="InterPro" id="IPR026983">
    <property type="entry name" value="DHC"/>
</dbReference>
<sequence length="166" mass="18966">MGALSTVNEVMDYWTKVQNLWVYLEAVFVGGDIAKQMPQEARRFTNVDKAWVKLMERARENPGVVSCCTMDSTLQDLLPRMLDQLEMCQRSLSGYLEGKRRLFPRFFFVSDPVLLEILGQASTPEAIQQHLLTIFDSMDHLKFNESISRVLVAYSADGEDLPVSIR</sequence>
<dbReference type="GO" id="GO:0051959">
    <property type="term" value="F:dynein light intermediate chain binding"/>
    <property type="evidence" value="ECO:0007669"/>
    <property type="project" value="InterPro"/>
</dbReference>
<dbReference type="Pfam" id="PF08393">
    <property type="entry name" value="DHC_N2"/>
    <property type="match status" value="1"/>
</dbReference>
<reference evidence="3 4" key="1">
    <citation type="submission" date="2018-11" db="EMBL/GenBank/DDBJ databases">
        <authorList>
            <consortium name="Pathogen Informatics"/>
        </authorList>
    </citation>
    <scope>NUCLEOTIDE SEQUENCE [LARGE SCALE GENOMIC DNA]</scope>
</reference>
<feature type="domain" description="Dynein heavy chain linker" evidence="2">
    <location>
        <begin position="4"/>
        <end position="163"/>
    </location>
</feature>
<dbReference type="AlphaFoldDB" id="A0A3P7N7A6"/>
<evidence type="ECO:0000259" key="2">
    <source>
        <dbReference type="Pfam" id="PF08393"/>
    </source>
</evidence>
<dbReference type="OrthoDB" id="286107at2759"/>
<comment type="similarity">
    <text evidence="1">Belongs to the dynein heavy chain family.</text>
</comment>
<dbReference type="EMBL" id="UYRU01093136">
    <property type="protein sequence ID" value="VDN38445.1"/>
    <property type="molecule type" value="Genomic_DNA"/>
</dbReference>
<dbReference type="GO" id="GO:0045505">
    <property type="term" value="F:dynein intermediate chain binding"/>
    <property type="evidence" value="ECO:0007669"/>
    <property type="project" value="InterPro"/>
</dbReference>
<dbReference type="PANTHER" id="PTHR46532:SF4">
    <property type="entry name" value="AAA+ ATPASE DOMAIN-CONTAINING PROTEIN"/>
    <property type="match status" value="1"/>
</dbReference>
<dbReference type="InterPro" id="IPR013602">
    <property type="entry name" value="Dynein_heavy_linker"/>
</dbReference>
<evidence type="ECO:0000256" key="1">
    <source>
        <dbReference type="ARBA" id="ARBA00008887"/>
    </source>
</evidence>
<dbReference type="Gene3D" id="3.20.180.20">
    <property type="entry name" value="Dynein heavy chain, N-terminal domain 2"/>
    <property type="match status" value="1"/>
</dbReference>
<accession>A0A3P7N7A6</accession>
<protein>
    <recommendedName>
        <fullName evidence="2">Dynein heavy chain linker domain-containing protein</fullName>
    </recommendedName>
</protein>